<dbReference type="InParanoid" id="A0A067PPI3"/>
<reference evidence="4" key="1">
    <citation type="journal article" date="2014" name="Proc. Natl. Acad. Sci. U.S.A.">
        <title>Extensive sampling of basidiomycete genomes demonstrates inadequacy of the white-rot/brown-rot paradigm for wood decay fungi.</title>
        <authorList>
            <person name="Riley R."/>
            <person name="Salamov A.A."/>
            <person name="Brown D.W."/>
            <person name="Nagy L.G."/>
            <person name="Floudas D."/>
            <person name="Held B.W."/>
            <person name="Levasseur A."/>
            <person name="Lombard V."/>
            <person name="Morin E."/>
            <person name="Otillar R."/>
            <person name="Lindquist E.A."/>
            <person name="Sun H."/>
            <person name="LaButti K.M."/>
            <person name="Schmutz J."/>
            <person name="Jabbour D."/>
            <person name="Luo H."/>
            <person name="Baker S.E."/>
            <person name="Pisabarro A.G."/>
            <person name="Walton J.D."/>
            <person name="Blanchette R.A."/>
            <person name="Henrissat B."/>
            <person name="Martin F."/>
            <person name="Cullen D."/>
            <person name="Hibbett D.S."/>
            <person name="Grigoriev I.V."/>
        </authorList>
    </citation>
    <scope>NUCLEOTIDE SEQUENCE [LARGE SCALE GENOMIC DNA]</scope>
    <source>
        <strain evidence="4">MUCL 33604</strain>
    </source>
</reference>
<dbReference type="Proteomes" id="UP000027265">
    <property type="component" value="Unassembled WGS sequence"/>
</dbReference>
<evidence type="ECO:0000313" key="3">
    <source>
        <dbReference type="EMBL" id="KDQ56694.1"/>
    </source>
</evidence>
<feature type="compositionally biased region" description="Polar residues" evidence="1">
    <location>
        <begin position="751"/>
        <end position="765"/>
    </location>
</feature>
<feature type="compositionally biased region" description="Basic and acidic residues" evidence="1">
    <location>
        <begin position="547"/>
        <end position="556"/>
    </location>
</feature>
<feature type="region of interest" description="Disordered" evidence="1">
    <location>
        <begin position="743"/>
        <end position="766"/>
    </location>
</feature>
<feature type="transmembrane region" description="Helical" evidence="2">
    <location>
        <begin position="58"/>
        <end position="76"/>
    </location>
</feature>
<sequence>MGEICLSLPSILRCQDVSTIQSGALLIVTSVELLFSITLVLVKWGNGRRHLLLAAEGWLYYCLALLDFLSHFLPAARTYLPTLRALDLTIGALSFIPLFIYTLFLFLLLRTEVIPSLPYRIARIVRPTLLLLIPAIIATELIASFIGISYQLIPTVPNPTITIGFPTPTSQTLWTTFSSLSLSLLTSYQALCFCITTYHLIKSSLQPPTPTSRTEIVVQQGNGFGWVAAGIKFGAVESVVGFAGVRGAVPYGWEIAVVRRVLRLGGRVCLVFGVIKGVDRTENFHLFDTQEEIRERKRRSGLRHLISNPRHSTFQHLGTGDLNFVPPTTSLIPPTSLAPPTRTQAPTTSRRYSHISWSIISAPHPPRHRPTPLTLKAHNHRRSLLPSPTPQTLKNKPDPLSLVRRTPRPSDRVTIHLTPDQLPSLQIRLSSVSFPSPTAIPGIVERMEMEGGEGRGLVRSGSEKSGRSGMSGSQLSEASSAPWRTPLPTPSPAPFSNFIEFRRNSGPTPTHLFPISSGSSLTPTPPPRRMHMQANYPLAADGSVDSHSPRNFDEFVSKSPGVSVQTTSKVEKRSTLGVMQEEYGFSHSLSSRSSFSTTPDSPNHNATQPEDEREGSEHGSGPTKDSSTDFSVGMSAVFLDDDQRSAKTRDFAGSIDSAQWLAGTAYAPGPTAADVEAYRAGLPTPSRSQTSLNAEGRVEKGMSSHTLGGRMPWAGAGEVSGDEENEKVLEDAWKKIGSTRVVSVGMAPERNTPTPTRGHNTNASVTVEHLVVVDGEEADDVDEDLDS</sequence>
<accession>A0A067PPI3</accession>
<keyword evidence="2" id="KW-0812">Transmembrane</keyword>
<feature type="region of interest" description="Disordered" evidence="1">
    <location>
        <begin position="449"/>
        <end position="575"/>
    </location>
</feature>
<feature type="region of interest" description="Disordered" evidence="1">
    <location>
        <begin position="587"/>
        <end position="630"/>
    </location>
</feature>
<evidence type="ECO:0000313" key="4">
    <source>
        <dbReference type="Proteomes" id="UP000027265"/>
    </source>
</evidence>
<feature type="compositionally biased region" description="Low complexity" evidence="1">
    <location>
        <begin position="330"/>
        <end position="341"/>
    </location>
</feature>
<proteinExistence type="predicted"/>
<feature type="compositionally biased region" description="Low complexity" evidence="1">
    <location>
        <begin position="587"/>
        <end position="602"/>
    </location>
</feature>
<feature type="compositionally biased region" description="Polar residues" evidence="1">
    <location>
        <begin position="468"/>
        <end position="479"/>
    </location>
</feature>
<evidence type="ECO:0000256" key="1">
    <source>
        <dbReference type="SAM" id="MobiDB-lite"/>
    </source>
</evidence>
<gene>
    <name evidence="3" type="ORF">JAAARDRAFT_58967</name>
</gene>
<dbReference type="HOGENOM" id="CLU_015637_0_0_1"/>
<feature type="region of interest" description="Disordered" evidence="1">
    <location>
        <begin position="330"/>
        <end position="350"/>
    </location>
</feature>
<keyword evidence="4" id="KW-1185">Reference proteome</keyword>
<dbReference type="OrthoDB" id="3219582at2759"/>
<feature type="transmembrane region" description="Helical" evidence="2">
    <location>
        <begin position="20"/>
        <end position="46"/>
    </location>
</feature>
<dbReference type="STRING" id="933084.A0A067PPI3"/>
<keyword evidence="2" id="KW-1133">Transmembrane helix</keyword>
<dbReference type="EMBL" id="KL197721">
    <property type="protein sequence ID" value="KDQ56694.1"/>
    <property type="molecule type" value="Genomic_DNA"/>
</dbReference>
<dbReference type="AlphaFoldDB" id="A0A067PPI3"/>
<feature type="transmembrane region" description="Helical" evidence="2">
    <location>
        <begin position="129"/>
        <end position="153"/>
    </location>
</feature>
<keyword evidence="2" id="KW-0472">Membrane</keyword>
<protein>
    <submittedName>
        <fullName evidence="3">Uncharacterized protein</fullName>
    </submittedName>
</protein>
<feature type="region of interest" description="Disordered" evidence="1">
    <location>
        <begin position="382"/>
        <end position="408"/>
    </location>
</feature>
<evidence type="ECO:0000256" key="2">
    <source>
        <dbReference type="SAM" id="Phobius"/>
    </source>
</evidence>
<feature type="region of interest" description="Disordered" evidence="1">
    <location>
        <begin position="701"/>
        <end position="720"/>
    </location>
</feature>
<feature type="transmembrane region" description="Helical" evidence="2">
    <location>
        <begin position="88"/>
        <end position="109"/>
    </location>
</feature>
<name>A0A067PPI3_9AGAM</name>
<organism evidence="3 4">
    <name type="scientific">Jaapia argillacea MUCL 33604</name>
    <dbReference type="NCBI Taxonomy" id="933084"/>
    <lineage>
        <taxon>Eukaryota</taxon>
        <taxon>Fungi</taxon>
        <taxon>Dikarya</taxon>
        <taxon>Basidiomycota</taxon>
        <taxon>Agaricomycotina</taxon>
        <taxon>Agaricomycetes</taxon>
        <taxon>Agaricomycetidae</taxon>
        <taxon>Jaapiales</taxon>
        <taxon>Jaapiaceae</taxon>
        <taxon>Jaapia</taxon>
    </lineage>
</organism>